<evidence type="ECO:0000313" key="3">
    <source>
        <dbReference type="Proteomes" id="UP000026962"/>
    </source>
</evidence>
<accession>A0A0E0KFT1</accession>
<reference evidence="2" key="2">
    <citation type="submission" date="2018-05" db="EMBL/GenBank/DDBJ databases">
        <title>OpunRS2 (Oryza punctata Reference Sequence Version 2).</title>
        <authorList>
            <person name="Zhang J."/>
            <person name="Kudrna D."/>
            <person name="Lee S."/>
            <person name="Talag J."/>
            <person name="Welchert J."/>
            <person name="Wing R.A."/>
        </authorList>
    </citation>
    <scope>NUCLEOTIDE SEQUENCE [LARGE SCALE GENOMIC DNA]</scope>
</reference>
<dbReference type="Proteomes" id="UP000026962">
    <property type="component" value="Chromosome 3"/>
</dbReference>
<dbReference type="EnsemblPlants" id="OPUNC03G22290.1">
    <property type="protein sequence ID" value="OPUNC03G22290.1"/>
    <property type="gene ID" value="OPUNC03G22290"/>
</dbReference>
<proteinExistence type="predicted"/>
<name>A0A0E0KFT1_ORYPU</name>
<dbReference type="Gramene" id="OPUNC03G22290.1">
    <property type="protein sequence ID" value="OPUNC03G22290.1"/>
    <property type="gene ID" value="OPUNC03G22290"/>
</dbReference>
<evidence type="ECO:0000256" key="1">
    <source>
        <dbReference type="SAM" id="MobiDB-lite"/>
    </source>
</evidence>
<organism evidence="2">
    <name type="scientific">Oryza punctata</name>
    <name type="common">Red rice</name>
    <dbReference type="NCBI Taxonomy" id="4537"/>
    <lineage>
        <taxon>Eukaryota</taxon>
        <taxon>Viridiplantae</taxon>
        <taxon>Streptophyta</taxon>
        <taxon>Embryophyta</taxon>
        <taxon>Tracheophyta</taxon>
        <taxon>Spermatophyta</taxon>
        <taxon>Magnoliopsida</taxon>
        <taxon>Liliopsida</taxon>
        <taxon>Poales</taxon>
        <taxon>Poaceae</taxon>
        <taxon>BOP clade</taxon>
        <taxon>Oryzoideae</taxon>
        <taxon>Oryzeae</taxon>
        <taxon>Oryzinae</taxon>
        <taxon>Oryza</taxon>
    </lineage>
</organism>
<protein>
    <submittedName>
        <fullName evidence="2">Uncharacterized protein</fullName>
    </submittedName>
</protein>
<reference evidence="2" key="1">
    <citation type="submission" date="2015-04" db="UniProtKB">
        <authorList>
            <consortium name="EnsemblPlants"/>
        </authorList>
    </citation>
    <scope>IDENTIFICATION</scope>
</reference>
<sequence>MGSTANPKENNKHKRCLLVVLAVNINSRSLAAMETNTVIGKITGGEGNLSPLSNITSNSDRSSDRNSGAIWNETSCSSVFEDYDYVPFMNYPGSISDIINTINACKRFVDVAEPAMLVSLFSLV</sequence>
<dbReference type="AlphaFoldDB" id="A0A0E0KFT1"/>
<feature type="region of interest" description="Disordered" evidence="1">
    <location>
        <begin position="43"/>
        <end position="67"/>
    </location>
</feature>
<evidence type="ECO:0000313" key="2">
    <source>
        <dbReference type="EnsemblPlants" id="OPUNC03G22290.1"/>
    </source>
</evidence>
<dbReference type="HOGENOM" id="CLU_2007659_0_0_1"/>
<keyword evidence="3" id="KW-1185">Reference proteome</keyword>